<keyword evidence="1" id="KW-0812">Transmembrane</keyword>
<keyword evidence="1" id="KW-1133">Transmembrane helix</keyword>
<proteinExistence type="predicted"/>
<evidence type="ECO:0008006" key="4">
    <source>
        <dbReference type="Google" id="ProtNLM"/>
    </source>
</evidence>
<name>A0ABY8C037_9MICO</name>
<keyword evidence="1" id="KW-0472">Membrane</keyword>
<sequence length="78" mass="8480">MAAKRQWIDLSPAARAAVVVGGVAQLALLALAHADLTRRTDAQVRGPKRMWRLITLVNFVGPITYFAVGREPDAAGRR</sequence>
<organism evidence="2 3">
    <name type="scientific">Microbacterium horticulturae</name>
    <dbReference type="NCBI Taxonomy" id="3028316"/>
    <lineage>
        <taxon>Bacteria</taxon>
        <taxon>Bacillati</taxon>
        <taxon>Actinomycetota</taxon>
        <taxon>Actinomycetes</taxon>
        <taxon>Micrococcales</taxon>
        <taxon>Microbacteriaceae</taxon>
        <taxon>Microbacterium</taxon>
    </lineage>
</organism>
<protein>
    <recommendedName>
        <fullName evidence="4">Phospholipase_D-nuclease N-terminal</fullName>
    </recommendedName>
</protein>
<reference evidence="2 3" key="1">
    <citation type="submission" date="2023-03" db="EMBL/GenBank/DDBJ databases">
        <title>Genome sequence of Microbacterium sp. KACC 23027.</title>
        <authorList>
            <person name="Kim S."/>
            <person name="Heo J."/>
            <person name="Kwon S.-W."/>
        </authorList>
    </citation>
    <scope>NUCLEOTIDE SEQUENCE [LARGE SCALE GENOMIC DNA]</scope>
    <source>
        <strain evidence="2 3">KACC 23027</strain>
    </source>
</reference>
<dbReference type="EMBL" id="CP119108">
    <property type="protein sequence ID" value="WEG09820.1"/>
    <property type="molecule type" value="Genomic_DNA"/>
</dbReference>
<accession>A0ABY8C037</accession>
<evidence type="ECO:0000313" key="2">
    <source>
        <dbReference type="EMBL" id="WEG09820.1"/>
    </source>
</evidence>
<gene>
    <name evidence="2" type="ORF">PU630_04445</name>
</gene>
<evidence type="ECO:0000256" key="1">
    <source>
        <dbReference type="SAM" id="Phobius"/>
    </source>
</evidence>
<dbReference type="Proteomes" id="UP001214553">
    <property type="component" value="Chromosome"/>
</dbReference>
<evidence type="ECO:0000313" key="3">
    <source>
        <dbReference type="Proteomes" id="UP001214553"/>
    </source>
</evidence>
<dbReference type="RefSeq" id="WP_275279153.1">
    <property type="nucleotide sequence ID" value="NZ_CP119108.1"/>
</dbReference>
<feature type="transmembrane region" description="Helical" evidence="1">
    <location>
        <begin position="50"/>
        <end position="68"/>
    </location>
</feature>
<keyword evidence="3" id="KW-1185">Reference proteome</keyword>